<dbReference type="STRING" id="368407.Memar_0326"/>
<dbReference type="Proteomes" id="UP000002146">
    <property type="component" value="Chromosome"/>
</dbReference>
<dbReference type="HOGENOM" id="CLU_2550308_0_0_2"/>
<evidence type="ECO:0000256" key="1">
    <source>
        <dbReference type="SAM" id="MobiDB-lite"/>
    </source>
</evidence>
<evidence type="ECO:0000313" key="2">
    <source>
        <dbReference type="EMBL" id="ABN56259.1"/>
    </source>
</evidence>
<dbReference type="EMBL" id="CP000562">
    <property type="protein sequence ID" value="ABN56259.1"/>
    <property type="molecule type" value="Genomic_DNA"/>
</dbReference>
<sequence>MRVPEGYPHSKPFGFLMLLPGRQSQLEDLRVSHAPAGTAVATHTYGAQTPVLTDRRNPHLRCSNSGPNGPSQPTPTVLKLRS</sequence>
<gene>
    <name evidence="2" type="ordered locus">Memar_0326</name>
</gene>
<accession>A3CSA9</accession>
<feature type="region of interest" description="Disordered" evidence="1">
    <location>
        <begin position="40"/>
        <end position="82"/>
    </location>
</feature>
<feature type="compositionally biased region" description="Polar residues" evidence="1">
    <location>
        <begin position="62"/>
        <end position="75"/>
    </location>
</feature>
<organism evidence="2 3">
    <name type="scientific">Methanoculleus marisnigri (strain ATCC 35101 / DSM 1498 / JR1)</name>
    <dbReference type="NCBI Taxonomy" id="368407"/>
    <lineage>
        <taxon>Archaea</taxon>
        <taxon>Methanobacteriati</taxon>
        <taxon>Methanobacteriota</taxon>
        <taxon>Stenosarchaea group</taxon>
        <taxon>Methanomicrobia</taxon>
        <taxon>Methanomicrobiales</taxon>
        <taxon>Methanomicrobiaceae</taxon>
        <taxon>Methanoculleus</taxon>
    </lineage>
</organism>
<evidence type="ECO:0000313" key="3">
    <source>
        <dbReference type="Proteomes" id="UP000002146"/>
    </source>
</evidence>
<keyword evidence="3" id="KW-1185">Reference proteome</keyword>
<reference evidence="2 3" key="1">
    <citation type="journal article" date="2009" name="Stand. Genomic Sci.">
        <title>Complete genome sequence of Methanoculleus marisnigri Romesser et al. 1981 type strain JR1.</title>
        <authorList>
            <person name="Anderson I.J."/>
            <person name="Sieprawska-Lupa M."/>
            <person name="Lapidus A."/>
            <person name="Nolan M."/>
            <person name="Copeland A."/>
            <person name="Glavina Del Rio T."/>
            <person name="Tice H."/>
            <person name="Dalin E."/>
            <person name="Barry K."/>
            <person name="Saunders E."/>
            <person name="Han C."/>
            <person name="Brettin T."/>
            <person name="Detter J.C."/>
            <person name="Bruce D."/>
            <person name="Mikhailova N."/>
            <person name="Pitluck S."/>
            <person name="Hauser L."/>
            <person name="Land M."/>
            <person name="Lucas S."/>
            <person name="Richardson P."/>
            <person name="Whitman W.B."/>
            <person name="Kyrpides N.C."/>
        </authorList>
    </citation>
    <scope>NUCLEOTIDE SEQUENCE [LARGE SCALE GENOMIC DNA]</scope>
    <source>
        <strain evidence="3">ATCC 35101 / DSM 1498 / JR1</strain>
    </source>
</reference>
<name>A3CSA9_METMJ</name>
<proteinExistence type="predicted"/>
<dbReference type="AlphaFoldDB" id="A3CSA9"/>
<protein>
    <submittedName>
        <fullName evidence="2">Uncharacterized protein</fullName>
    </submittedName>
</protein>
<dbReference type="KEGG" id="mem:Memar_0326"/>